<dbReference type="SUPFAM" id="SSF48403">
    <property type="entry name" value="Ankyrin repeat"/>
    <property type="match status" value="1"/>
</dbReference>
<organism evidence="6 7">
    <name type="scientific">Orbilia oligospora</name>
    <name type="common">Nematode-trapping fungus</name>
    <name type="synonym">Arthrobotrys oligospora</name>
    <dbReference type="NCBI Taxonomy" id="2813651"/>
    <lineage>
        <taxon>Eukaryota</taxon>
        <taxon>Fungi</taxon>
        <taxon>Dikarya</taxon>
        <taxon>Ascomycota</taxon>
        <taxon>Pezizomycotina</taxon>
        <taxon>Orbiliomycetes</taxon>
        <taxon>Orbiliales</taxon>
        <taxon>Orbiliaceae</taxon>
        <taxon>Orbilia</taxon>
    </lineage>
</organism>
<evidence type="ECO:0000313" key="6">
    <source>
        <dbReference type="EMBL" id="KAF3204482.1"/>
    </source>
</evidence>
<dbReference type="PANTHER" id="PTHR24121:SF21">
    <property type="entry name" value="ANKYRIN REPEAT FAMILY PROTEIN"/>
    <property type="match status" value="1"/>
</dbReference>
<keyword evidence="4" id="KW-0040">ANK repeat</keyword>
<dbReference type="InterPro" id="IPR036770">
    <property type="entry name" value="Ankyrin_rpt-contain_sf"/>
</dbReference>
<gene>
    <name evidence="6" type="ORF">TWF679_009847</name>
</gene>
<keyword evidence="2" id="KW-0863">Zinc-finger</keyword>
<dbReference type="InterPro" id="IPR043145">
    <property type="entry name" value="Znf_ZZ_sf"/>
</dbReference>
<evidence type="ECO:0000256" key="5">
    <source>
        <dbReference type="SAM" id="Coils"/>
    </source>
</evidence>
<evidence type="ECO:0000256" key="4">
    <source>
        <dbReference type="PROSITE-ProRule" id="PRU00023"/>
    </source>
</evidence>
<evidence type="ECO:0000256" key="2">
    <source>
        <dbReference type="ARBA" id="ARBA00022771"/>
    </source>
</evidence>
<dbReference type="Gene3D" id="1.25.40.20">
    <property type="entry name" value="Ankyrin repeat-containing domain"/>
    <property type="match status" value="2"/>
</dbReference>
<dbReference type="SUPFAM" id="SSF57850">
    <property type="entry name" value="RING/U-box"/>
    <property type="match status" value="1"/>
</dbReference>
<dbReference type="OrthoDB" id="8954335at2759"/>
<dbReference type="Pfam" id="PF12796">
    <property type="entry name" value="Ank_2"/>
    <property type="match status" value="1"/>
</dbReference>
<dbReference type="Gene3D" id="3.30.60.90">
    <property type="match status" value="1"/>
</dbReference>
<feature type="coiled-coil region" evidence="5">
    <location>
        <begin position="331"/>
        <end position="358"/>
    </location>
</feature>
<keyword evidence="5" id="KW-0175">Coiled coil</keyword>
<dbReference type="Proteomes" id="UP000614610">
    <property type="component" value="Unassembled WGS sequence"/>
</dbReference>
<keyword evidence="1" id="KW-0479">Metal-binding</keyword>
<dbReference type="EMBL" id="WIWT01000071">
    <property type="protein sequence ID" value="KAF3204482.1"/>
    <property type="molecule type" value="Genomic_DNA"/>
</dbReference>
<reference evidence="6" key="1">
    <citation type="submission" date="2019-06" db="EMBL/GenBank/DDBJ databases">
        <authorList>
            <person name="Palmer J.M."/>
        </authorList>
    </citation>
    <scope>NUCLEOTIDE SEQUENCE</scope>
    <source>
        <strain evidence="6">TWF679</strain>
    </source>
</reference>
<accession>A0A8H8V1Z8</accession>
<dbReference type="PROSITE" id="PS50088">
    <property type="entry name" value="ANK_REPEAT"/>
    <property type="match status" value="1"/>
</dbReference>
<dbReference type="SUPFAM" id="SSF52540">
    <property type="entry name" value="P-loop containing nucleoside triphosphate hydrolases"/>
    <property type="match status" value="1"/>
</dbReference>
<dbReference type="Gene3D" id="3.40.50.300">
    <property type="entry name" value="P-loop containing nucleotide triphosphate hydrolases"/>
    <property type="match status" value="1"/>
</dbReference>
<protein>
    <recommendedName>
        <fullName evidence="8">G domain-containing protein</fullName>
    </recommendedName>
</protein>
<dbReference type="AlphaFoldDB" id="A0A8H8V1Z8"/>
<dbReference type="GO" id="GO:0008270">
    <property type="term" value="F:zinc ion binding"/>
    <property type="evidence" value="ECO:0007669"/>
    <property type="project" value="UniProtKB-KW"/>
</dbReference>
<keyword evidence="3" id="KW-0862">Zinc</keyword>
<evidence type="ECO:0000313" key="7">
    <source>
        <dbReference type="Proteomes" id="UP000614610"/>
    </source>
</evidence>
<feature type="repeat" description="ANK" evidence="4">
    <location>
        <begin position="514"/>
        <end position="535"/>
    </location>
</feature>
<sequence length="984" mass="112193">MDPESEYVTTEDAPGESIFRPEDFRDGLAPRDSDIVLLLIGPWGAGKTTFISHCTDNQDIDLTTSVRSVFLPSSSTAKENKPTKFKSKSHTLASYLILAYIPKYISTNDVRVHRCELNLSTNIYLIDTPGFGHVTRKDAETLHEIADFLVKAHWSLPIHGVLYFQPITDNDFTLNAVEYMDVLKSMCGDKVLKNATLVTTKWEDLEKAPLALVQSPEEIENSGKVRYWRQIIGMNAPHEYYRHSKNTKKSAMELLNLFKDFRPESSRPPDPLLLQVELTSNYTALHQTRAGAELDLFFKNSTARNNLQITSWEESLARNLHLEQDLYPELSRDIAAEIEIMRDEIERYQEERRVLAGEFQTWFLINLRKGRIQRDLDLLHGQRVIEGLYYRFSLLTNEAIRQGGLSEATIDALHKYLDRQPITKSISYNPCEAPVTFQEFRTGMMEWDSLVISQASSSGPWLASKRDQFRKDFTNPQDETRLQVAARSGDRKRVKELLETISNLTYSLTRENSKGSTPLHIAVETGNREMVELLVPVMTQQNIYIKDKYGYSPLALAMINNYWSIVTEITPDHRNPFGFRIADNFAFKELLHSPPDVLKRFLALSIKDPGFWGLRTEDENTILHIAMDIDMPRANLCFNVIESASAKVLDELLNHNNIYGLTAMAQAAANGRRENIQEFVRRFKSRVRMRDVVNKGSRHGTPFFLAVTRGHLECAQTLLYLNPNQNRLELCGLNTKDWIKFCTGTVTEVTKKDKSTERQVKTIALTFDLSINVTSYTKTVVEKSRRYLLEKHHTNLLSDPILLCQLSQHYFNSIERIPLIKAGRTKDLNALLSIDSIGNGITLYALYLYALRKRHGYSVIRCGSCSSRIENKFYHCIMCPLADFCQECYRSRPLSNGASLAQGICARRQNCNCLPYHPWVEIDMASFAFDLEVGDLESGKIRDGLTVGGFFYGLRSQESPFIPQPLYIGAVGMGMSNSRTQSMS</sequence>
<name>A0A8H8V1Z8_ORBOL</name>
<dbReference type="InterPro" id="IPR027417">
    <property type="entry name" value="P-loop_NTPase"/>
</dbReference>
<evidence type="ECO:0008006" key="8">
    <source>
        <dbReference type="Google" id="ProtNLM"/>
    </source>
</evidence>
<dbReference type="SMART" id="SM00248">
    <property type="entry name" value="ANK"/>
    <property type="match status" value="5"/>
</dbReference>
<proteinExistence type="predicted"/>
<evidence type="ECO:0000256" key="1">
    <source>
        <dbReference type="ARBA" id="ARBA00022723"/>
    </source>
</evidence>
<dbReference type="PANTHER" id="PTHR24121">
    <property type="entry name" value="NO MECHANORECEPTOR POTENTIAL C, ISOFORM D-RELATED"/>
    <property type="match status" value="1"/>
</dbReference>
<dbReference type="PROSITE" id="PS50297">
    <property type="entry name" value="ANK_REP_REGION"/>
    <property type="match status" value="1"/>
</dbReference>
<evidence type="ECO:0000256" key="3">
    <source>
        <dbReference type="ARBA" id="ARBA00022833"/>
    </source>
</evidence>
<comment type="caution">
    <text evidence="6">The sequence shown here is derived from an EMBL/GenBank/DDBJ whole genome shotgun (WGS) entry which is preliminary data.</text>
</comment>
<dbReference type="InterPro" id="IPR002110">
    <property type="entry name" value="Ankyrin_rpt"/>
</dbReference>